<evidence type="ECO:0000256" key="3">
    <source>
        <dbReference type="ARBA" id="ARBA00023002"/>
    </source>
</evidence>
<dbReference type="AlphaFoldDB" id="A0A1Y2SM15"/>
<evidence type="ECO:0000313" key="9">
    <source>
        <dbReference type="Proteomes" id="UP000194204"/>
    </source>
</evidence>
<dbReference type="InterPro" id="IPR014503">
    <property type="entry name" value="Clavaminate_syn-like"/>
</dbReference>
<keyword evidence="9" id="KW-1185">Reference proteome</keyword>
<dbReference type="InterPro" id="IPR003819">
    <property type="entry name" value="TauD/TfdA-like"/>
</dbReference>
<feature type="coiled-coil region" evidence="6">
    <location>
        <begin position="9"/>
        <end position="36"/>
    </location>
</feature>
<keyword evidence="2 5" id="KW-0479">Metal-binding</keyword>
<dbReference type="GO" id="GO:0016706">
    <property type="term" value="F:2-oxoglutarate-dependent dioxygenase activity"/>
    <property type="evidence" value="ECO:0007669"/>
    <property type="project" value="UniProtKB-ARBA"/>
</dbReference>
<keyword evidence="4 5" id="KW-0408">Iron</keyword>
<dbReference type="Proteomes" id="UP000194204">
    <property type="component" value="Unassembled WGS sequence"/>
</dbReference>
<dbReference type="SUPFAM" id="SSF51197">
    <property type="entry name" value="Clavaminate synthase-like"/>
    <property type="match status" value="1"/>
</dbReference>
<evidence type="ECO:0000256" key="4">
    <source>
        <dbReference type="ARBA" id="ARBA00023004"/>
    </source>
</evidence>
<evidence type="ECO:0000256" key="5">
    <source>
        <dbReference type="PIRSR" id="PIRSR019543-2"/>
    </source>
</evidence>
<evidence type="ECO:0000256" key="1">
    <source>
        <dbReference type="ARBA" id="ARBA00008425"/>
    </source>
</evidence>
<feature type="domain" description="TauD/TfdA-like" evidence="7">
    <location>
        <begin position="243"/>
        <end position="299"/>
    </location>
</feature>
<dbReference type="InterPro" id="IPR042098">
    <property type="entry name" value="TauD-like_sf"/>
</dbReference>
<dbReference type="Gene3D" id="3.60.130.10">
    <property type="entry name" value="Clavaminate synthase-like"/>
    <property type="match status" value="1"/>
</dbReference>
<dbReference type="EMBL" id="MUBK01000017">
    <property type="protein sequence ID" value="OTA19597.1"/>
    <property type="molecule type" value="Genomic_DNA"/>
</dbReference>
<feature type="binding site" evidence="5">
    <location>
        <position position="280"/>
    </location>
    <ligand>
        <name>Fe cation</name>
        <dbReference type="ChEBI" id="CHEBI:24875"/>
    </ligand>
</feature>
<reference evidence="8 9" key="1">
    <citation type="submission" date="2017-01" db="EMBL/GenBank/DDBJ databases">
        <title>Deconstructing symbiosis and pathogenesis requirements using a combined genomic-metabolomic approach.</title>
        <authorList>
            <person name="Tobias N.J."/>
            <person name="Wolff H."/>
            <person name="Djahanschiri B."/>
            <person name="Ebersberger I."/>
            <person name="Bode H.B."/>
        </authorList>
    </citation>
    <scope>NUCLEOTIDE SEQUENCE [LARGE SCALE GENOMIC DNA]</scope>
    <source>
        <strain evidence="8 9">DSM 4764</strain>
    </source>
</reference>
<gene>
    <name evidence="8" type="ORF">Xbed_02277</name>
</gene>
<evidence type="ECO:0000256" key="6">
    <source>
        <dbReference type="SAM" id="Coils"/>
    </source>
</evidence>
<dbReference type="RefSeq" id="WP_086113025.1">
    <property type="nucleotide sequence ID" value="NZ_CAWNHF010000079.1"/>
</dbReference>
<proteinExistence type="inferred from homology"/>
<evidence type="ECO:0000313" key="8">
    <source>
        <dbReference type="EMBL" id="OTA19597.1"/>
    </source>
</evidence>
<comment type="caution">
    <text evidence="8">The sequence shown here is derived from an EMBL/GenBank/DDBJ whole genome shotgun (WGS) entry which is preliminary data.</text>
</comment>
<organism evidence="8 9">
    <name type="scientific">Xenorhabdus beddingii</name>
    <dbReference type="NCBI Taxonomy" id="40578"/>
    <lineage>
        <taxon>Bacteria</taxon>
        <taxon>Pseudomonadati</taxon>
        <taxon>Pseudomonadota</taxon>
        <taxon>Gammaproteobacteria</taxon>
        <taxon>Enterobacterales</taxon>
        <taxon>Morganellaceae</taxon>
        <taxon>Xenorhabdus</taxon>
    </lineage>
</organism>
<evidence type="ECO:0000259" key="7">
    <source>
        <dbReference type="Pfam" id="PF02668"/>
    </source>
</evidence>
<keyword evidence="6" id="KW-0175">Coiled coil</keyword>
<dbReference type="STRING" id="40578.Xbed_02277"/>
<dbReference type="OrthoDB" id="480112at2"/>
<protein>
    <submittedName>
        <fullName evidence="8">Clavaminate synthase</fullName>
    </submittedName>
</protein>
<dbReference type="Pfam" id="PF02668">
    <property type="entry name" value="TauD"/>
    <property type="match status" value="1"/>
</dbReference>
<comment type="similarity">
    <text evidence="1">Belongs to the clavaminate synthase family.</text>
</comment>
<evidence type="ECO:0000256" key="2">
    <source>
        <dbReference type="ARBA" id="ARBA00022723"/>
    </source>
</evidence>
<dbReference type="PIRSF" id="PIRSF019543">
    <property type="entry name" value="Clavaminate_syn"/>
    <property type="match status" value="1"/>
</dbReference>
<accession>A0A1Y2SM15</accession>
<keyword evidence="3" id="KW-0560">Oxidoreductase</keyword>
<name>A0A1Y2SM15_9GAMM</name>
<dbReference type="GO" id="GO:0005506">
    <property type="term" value="F:iron ion binding"/>
    <property type="evidence" value="ECO:0007669"/>
    <property type="project" value="InterPro"/>
</dbReference>
<sequence length="321" mass="37034">MTNPFIHSIELSMSEIDEIQALIAQLQERYHSTDDQGFVRTLPEWVELLPTRLRIEVKKFRHQGHPLVVIKGYPDMSEKMGATPNHWKDVYNTNSNYDYYCCLMSSLFGDVVGFSDLQEGKLVQEIFPIKKDSDKQLGTGSVDLLLHTEDTSLDYRADYIGFMCIRNNYRIPTSVSVPDFAKLSAKTVTLLKKNTFRIFNDRPCLSKEERDENYTICPLLTGDGKETYMRYDPLYLDKAALNTEDLEAVAELEALTEATVFDLVLTPGEIAFIDNYRCAHGRKAYQPRFDGTDRWLKRTQILTRLRDFKYLTLPGRINVLP</sequence>